<dbReference type="AlphaFoldDB" id="A0A409X016"/>
<protein>
    <submittedName>
        <fullName evidence="1">Uncharacterized protein</fullName>
    </submittedName>
</protein>
<name>A0A409X016_PSICY</name>
<evidence type="ECO:0000313" key="2">
    <source>
        <dbReference type="Proteomes" id="UP000283269"/>
    </source>
</evidence>
<accession>A0A409X016</accession>
<gene>
    <name evidence="1" type="ORF">CVT25_003336</name>
</gene>
<evidence type="ECO:0000313" key="1">
    <source>
        <dbReference type="EMBL" id="PPQ84123.1"/>
    </source>
</evidence>
<sequence length="333" mass="37252">MSAELPLKIRVDIRDKWDSPKGAVQKCVDDLTKTLGHKIVPYVQWLQFYNAVKGVYPDKALFIPAIARVVNSFYGRLLVRIEDDANSEWTEQLLEKLTKKPNANWLLQIEASTGRRPTVALKDNLGVFTLEIPNRELPMNASIDSIFDQDLDRLFSSESAESSSIAIVNDDEWAEVIPGYGTGTSHTSTISSPPIPMAPRAQELPDIDILDRPAQLFKATTPYFLTVDARTSPLVIQGSHQPSLELLAAYLKKWAKTNMNDSLKRPILKVNLVESLFVFGVIDAIEIEPAMVMREPSPLNPAIILAFVEGVLGYKETHTTGRQWVFKLVNPLK</sequence>
<dbReference type="EMBL" id="NHYD01002926">
    <property type="protein sequence ID" value="PPQ84123.1"/>
    <property type="molecule type" value="Genomic_DNA"/>
</dbReference>
<organism evidence="1 2">
    <name type="scientific">Psilocybe cyanescens</name>
    <dbReference type="NCBI Taxonomy" id="93625"/>
    <lineage>
        <taxon>Eukaryota</taxon>
        <taxon>Fungi</taxon>
        <taxon>Dikarya</taxon>
        <taxon>Basidiomycota</taxon>
        <taxon>Agaricomycotina</taxon>
        <taxon>Agaricomycetes</taxon>
        <taxon>Agaricomycetidae</taxon>
        <taxon>Agaricales</taxon>
        <taxon>Agaricineae</taxon>
        <taxon>Strophariaceae</taxon>
        <taxon>Psilocybe</taxon>
    </lineage>
</organism>
<keyword evidence="2" id="KW-1185">Reference proteome</keyword>
<dbReference type="InParanoid" id="A0A409X016"/>
<proteinExistence type="predicted"/>
<reference evidence="1 2" key="1">
    <citation type="journal article" date="2018" name="Evol. Lett.">
        <title>Horizontal gene cluster transfer increased hallucinogenic mushroom diversity.</title>
        <authorList>
            <person name="Reynolds H.T."/>
            <person name="Vijayakumar V."/>
            <person name="Gluck-Thaler E."/>
            <person name="Korotkin H.B."/>
            <person name="Matheny P.B."/>
            <person name="Slot J.C."/>
        </authorList>
    </citation>
    <scope>NUCLEOTIDE SEQUENCE [LARGE SCALE GENOMIC DNA]</scope>
    <source>
        <strain evidence="1 2">2631</strain>
    </source>
</reference>
<comment type="caution">
    <text evidence="1">The sequence shown here is derived from an EMBL/GenBank/DDBJ whole genome shotgun (WGS) entry which is preliminary data.</text>
</comment>
<dbReference type="Proteomes" id="UP000283269">
    <property type="component" value="Unassembled WGS sequence"/>
</dbReference>
<dbReference type="OrthoDB" id="4926491at2759"/>